<feature type="compositionally biased region" description="Polar residues" evidence="2">
    <location>
        <begin position="261"/>
        <end position="270"/>
    </location>
</feature>
<evidence type="ECO:0000313" key="5">
    <source>
        <dbReference type="Proteomes" id="UP000250266"/>
    </source>
</evidence>
<keyword evidence="4" id="KW-0687">Ribonucleoprotein</keyword>
<feature type="region of interest" description="Disordered" evidence="2">
    <location>
        <begin position="245"/>
        <end position="270"/>
    </location>
</feature>
<dbReference type="EMBL" id="KV744844">
    <property type="protein sequence ID" value="OCK84154.1"/>
    <property type="molecule type" value="Genomic_DNA"/>
</dbReference>
<dbReference type="GO" id="GO:0005840">
    <property type="term" value="C:ribosome"/>
    <property type="evidence" value="ECO:0007669"/>
    <property type="project" value="UniProtKB-KW"/>
</dbReference>
<evidence type="ECO:0000256" key="2">
    <source>
        <dbReference type="SAM" id="MobiDB-lite"/>
    </source>
</evidence>
<sequence length="270" mass="30081">MSRKRAYSPSSPSPVDMLSEIFRSAPIEDRESIFVAAFSVSLSHKALQALPDFKSATHRIAAWRKPLRQNSLVSGSLPLYDTGCDDDGEMYAGKRLQNVLENMHVEGSVIVARWYGGIMLGPVRFTHIESCAKEAVRKWETASVKARDTEAQKRRKMEEDAFRAELEESLRERDKSIFVLRRLLAEKSSEIEKSGTTAETTPVTPKTLDYSSLSTQALRRLDKARDATIAFILKEIDKIEEQQDSLETVHGAGSSVGCSLPPNTDDSTLS</sequence>
<name>A0A8E2JJB1_9PEZI</name>
<evidence type="ECO:0000259" key="3">
    <source>
        <dbReference type="Pfam" id="PF01205"/>
    </source>
</evidence>
<proteinExistence type="inferred from homology"/>
<protein>
    <submittedName>
        <fullName evidence="4">Ribosomal protein S5 domain 2-like protein</fullName>
    </submittedName>
</protein>
<evidence type="ECO:0000313" key="4">
    <source>
        <dbReference type="EMBL" id="OCK84154.1"/>
    </source>
</evidence>
<keyword evidence="4" id="KW-0689">Ribosomal protein</keyword>
<keyword evidence="5" id="KW-1185">Reference proteome</keyword>
<comment type="similarity">
    <text evidence="1">Belongs to the IMPACT family.</text>
</comment>
<dbReference type="GO" id="GO:0140469">
    <property type="term" value="P:GCN2-mediated signaling"/>
    <property type="evidence" value="ECO:0007669"/>
    <property type="project" value="TreeGrafter"/>
</dbReference>
<dbReference type="InterPro" id="IPR023582">
    <property type="entry name" value="Impact"/>
</dbReference>
<dbReference type="Proteomes" id="UP000250266">
    <property type="component" value="Unassembled WGS sequence"/>
</dbReference>
<dbReference type="Gene3D" id="3.30.230.30">
    <property type="entry name" value="Impact, N-terminal domain"/>
    <property type="match status" value="1"/>
</dbReference>
<feature type="domain" description="Impact N-terminal" evidence="3">
    <location>
        <begin position="32"/>
        <end position="136"/>
    </location>
</feature>
<dbReference type="InterPro" id="IPR001498">
    <property type="entry name" value="Impact_N"/>
</dbReference>
<accession>A0A8E2JJB1</accession>
<dbReference type="Pfam" id="PF01205">
    <property type="entry name" value="Impact_N"/>
    <property type="match status" value="1"/>
</dbReference>
<gene>
    <name evidence="4" type="ORF">K432DRAFT_378901</name>
</gene>
<dbReference type="SUPFAM" id="SSF54211">
    <property type="entry name" value="Ribosomal protein S5 domain 2-like"/>
    <property type="match status" value="1"/>
</dbReference>
<dbReference type="PANTHER" id="PTHR16301:SF25">
    <property type="entry name" value="PROTEIN IMPACT"/>
    <property type="match status" value="1"/>
</dbReference>
<dbReference type="OrthoDB" id="69641at2759"/>
<dbReference type="GO" id="GO:0005737">
    <property type="term" value="C:cytoplasm"/>
    <property type="evidence" value="ECO:0007669"/>
    <property type="project" value="TreeGrafter"/>
</dbReference>
<dbReference type="GO" id="GO:0006446">
    <property type="term" value="P:regulation of translational initiation"/>
    <property type="evidence" value="ECO:0007669"/>
    <property type="project" value="TreeGrafter"/>
</dbReference>
<organism evidence="4 5">
    <name type="scientific">Lepidopterella palustris CBS 459.81</name>
    <dbReference type="NCBI Taxonomy" id="1314670"/>
    <lineage>
        <taxon>Eukaryota</taxon>
        <taxon>Fungi</taxon>
        <taxon>Dikarya</taxon>
        <taxon>Ascomycota</taxon>
        <taxon>Pezizomycotina</taxon>
        <taxon>Dothideomycetes</taxon>
        <taxon>Pleosporomycetidae</taxon>
        <taxon>Mytilinidiales</taxon>
        <taxon>Argynnaceae</taxon>
        <taxon>Lepidopterella</taxon>
    </lineage>
</organism>
<reference evidence="4 5" key="1">
    <citation type="journal article" date="2016" name="Nat. Commun.">
        <title>Ectomycorrhizal ecology is imprinted in the genome of the dominant symbiotic fungus Cenococcum geophilum.</title>
        <authorList>
            <consortium name="DOE Joint Genome Institute"/>
            <person name="Peter M."/>
            <person name="Kohler A."/>
            <person name="Ohm R.A."/>
            <person name="Kuo A."/>
            <person name="Krutzmann J."/>
            <person name="Morin E."/>
            <person name="Arend M."/>
            <person name="Barry K.W."/>
            <person name="Binder M."/>
            <person name="Choi C."/>
            <person name="Clum A."/>
            <person name="Copeland A."/>
            <person name="Grisel N."/>
            <person name="Haridas S."/>
            <person name="Kipfer T."/>
            <person name="LaButti K."/>
            <person name="Lindquist E."/>
            <person name="Lipzen A."/>
            <person name="Maire R."/>
            <person name="Meier B."/>
            <person name="Mihaltcheva S."/>
            <person name="Molinier V."/>
            <person name="Murat C."/>
            <person name="Poggeler S."/>
            <person name="Quandt C.A."/>
            <person name="Sperisen C."/>
            <person name="Tritt A."/>
            <person name="Tisserant E."/>
            <person name="Crous P.W."/>
            <person name="Henrissat B."/>
            <person name="Nehls U."/>
            <person name="Egli S."/>
            <person name="Spatafora J.W."/>
            <person name="Grigoriev I.V."/>
            <person name="Martin F.M."/>
        </authorList>
    </citation>
    <scope>NUCLEOTIDE SEQUENCE [LARGE SCALE GENOMIC DNA]</scope>
    <source>
        <strain evidence="4 5">CBS 459.81</strain>
    </source>
</reference>
<dbReference type="PANTHER" id="PTHR16301">
    <property type="entry name" value="IMPACT-RELATED"/>
    <property type="match status" value="1"/>
</dbReference>
<evidence type="ECO:0000256" key="1">
    <source>
        <dbReference type="ARBA" id="ARBA00007665"/>
    </source>
</evidence>
<dbReference type="InterPro" id="IPR020568">
    <property type="entry name" value="Ribosomal_Su5_D2-typ_SF"/>
</dbReference>
<dbReference type="InterPro" id="IPR036956">
    <property type="entry name" value="Impact_N_sf"/>
</dbReference>
<dbReference type="AlphaFoldDB" id="A0A8E2JJB1"/>